<proteinExistence type="predicted"/>
<name>A0ABT7UP59_9FIRM</name>
<evidence type="ECO:0000313" key="2">
    <source>
        <dbReference type="EMBL" id="MDM8200682.1"/>
    </source>
</evidence>
<reference evidence="2 3" key="1">
    <citation type="submission" date="2023-06" db="EMBL/GenBank/DDBJ databases">
        <title>Identification and characterization of horizontal gene transfer across gut microbiota members of farm animals based on homology search.</title>
        <authorList>
            <person name="Schwarzerova J."/>
            <person name="Nykrynova M."/>
            <person name="Jureckova K."/>
            <person name="Cejkova D."/>
            <person name="Rychlik I."/>
        </authorList>
    </citation>
    <scope>NUCLEOTIDE SEQUENCE [LARGE SCALE GENOMIC DNA]</scope>
    <source>
        <strain evidence="2 3">ET340</strain>
    </source>
</reference>
<evidence type="ECO:0000313" key="3">
    <source>
        <dbReference type="Proteomes" id="UP001529380"/>
    </source>
</evidence>
<keyword evidence="1" id="KW-1133">Transmembrane helix</keyword>
<keyword evidence="1" id="KW-0472">Membrane</keyword>
<gene>
    <name evidence="2" type="ORF">QUW08_05145</name>
</gene>
<organism evidence="2 3">
    <name type="scientific">Allofournierella massiliensis</name>
    <dbReference type="NCBI Taxonomy" id="1650663"/>
    <lineage>
        <taxon>Bacteria</taxon>
        <taxon>Bacillati</taxon>
        <taxon>Bacillota</taxon>
        <taxon>Clostridia</taxon>
        <taxon>Eubacteriales</taxon>
        <taxon>Oscillospiraceae</taxon>
        <taxon>Allofournierella</taxon>
    </lineage>
</organism>
<feature type="transmembrane region" description="Helical" evidence="1">
    <location>
        <begin position="33"/>
        <end position="53"/>
    </location>
</feature>
<dbReference type="RefSeq" id="WP_289599402.1">
    <property type="nucleotide sequence ID" value="NZ_JAUDCL010000006.1"/>
</dbReference>
<dbReference type="Proteomes" id="UP001529380">
    <property type="component" value="Unassembled WGS sequence"/>
</dbReference>
<protein>
    <submittedName>
        <fullName evidence="2">Uncharacterized protein</fullName>
    </submittedName>
</protein>
<evidence type="ECO:0000256" key="1">
    <source>
        <dbReference type="SAM" id="Phobius"/>
    </source>
</evidence>
<sequence length="214" mass="22987">MKKRFWMAAAACFVLAAVCILLPAPWTWLRVTLAILSVPLLVGAMLLVVNALLPAGALPVLGLDESEHAARPVPPAPSLPQDLPVDQRVLGSLRGAMRAMGGMTETFARPPMLAWQFERLQTGCAALLAMLEAEGADPAQAADFAVQYLPNVMQYLLACSHEGCPAGAAPALARAARACERQLDALTAGEYVTFEQEYYAVRADLQAAGFHWDW</sequence>
<accession>A0ABT7UP59</accession>
<keyword evidence="3" id="KW-1185">Reference proteome</keyword>
<dbReference type="EMBL" id="JAUDCL010000006">
    <property type="protein sequence ID" value="MDM8200682.1"/>
    <property type="molecule type" value="Genomic_DNA"/>
</dbReference>
<keyword evidence="1" id="KW-0812">Transmembrane</keyword>
<comment type="caution">
    <text evidence="2">The sequence shown here is derived from an EMBL/GenBank/DDBJ whole genome shotgun (WGS) entry which is preliminary data.</text>
</comment>